<evidence type="ECO:0000313" key="4">
    <source>
        <dbReference type="EMBL" id="PHG82264.1"/>
    </source>
</evidence>
<evidence type="ECO:0000256" key="1">
    <source>
        <dbReference type="ARBA" id="ARBA00001946"/>
    </source>
</evidence>
<dbReference type="SUPFAM" id="SSF55811">
    <property type="entry name" value="Nudix"/>
    <property type="match status" value="1"/>
</dbReference>
<name>A0A9X7E6Z7_BACCE</name>
<dbReference type="PANTHER" id="PTHR43046">
    <property type="entry name" value="GDP-MANNOSE MANNOSYL HYDROLASE"/>
    <property type="match status" value="1"/>
</dbReference>
<dbReference type="AlphaFoldDB" id="A0A9X7E6Z7"/>
<dbReference type="PROSITE" id="PS51462">
    <property type="entry name" value="NUDIX"/>
    <property type="match status" value="1"/>
</dbReference>
<organism evidence="4 5">
    <name type="scientific">Bacillus cereus</name>
    <dbReference type="NCBI Taxonomy" id="1396"/>
    <lineage>
        <taxon>Bacteria</taxon>
        <taxon>Bacillati</taxon>
        <taxon>Bacillota</taxon>
        <taxon>Bacilli</taxon>
        <taxon>Bacillales</taxon>
        <taxon>Bacillaceae</taxon>
        <taxon>Bacillus</taxon>
        <taxon>Bacillus cereus group</taxon>
    </lineage>
</organism>
<dbReference type="EMBL" id="NUUR01000034">
    <property type="protein sequence ID" value="PHG82264.1"/>
    <property type="molecule type" value="Genomic_DNA"/>
</dbReference>
<dbReference type="InterPro" id="IPR000086">
    <property type="entry name" value="NUDIX_hydrolase_dom"/>
</dbReference>
<feature type="domain" description="Nudix hydrolase" evidence="3">
    <location>
        <begin position="9"/>
        <end position="146"/>
    </location>
</feature>
<dbReference type="InterPro" id="IPR015797">
    <property type="entry name" value="NUDIX_hydrolase-like_dom_sf"/>
</dbReference>
<dbReference type="Pfam" id="PF00293">
    <property type="entry name" value="NUDIX"/>
    <property type="match status" value="1"/>
</dbReference>
<evidence type="ECO:0000313" key="5">
    <source>
        <dbReference type="Proteomes" id="UP000225135"/>
    </source>
</evidence>
<comment type="cofactor">
    <cofactor evidence="1">
        <name>Mg(2+)</name>
        <dbReference type="ChEBI" id="CHEBI:18420"/>
    </cofactor>
</comment>
<sequence>MDLTFKVEETCFNYRVGAICKQNNKILILQNKGEDYWYVPGGRVKMLENSEAALKRELAEELAVPMKGMRLIWTVENFFTLSERKFHEISFYYEVKLQELPANGADQYILEEEGGIYLFKWVPVEELHAYNLQPAFIKEKVKGIAVHTEHIVLQK</sequence>
<dbReference type="PANTHER" id="PTHR43046:SF14">
    <property type="entry name" value="MUTT_NUDIX FAMILY PROTEIN"/>
    <property type="match status" value="1"/>
</dbReference>
<dbReference type="GO" id="GO:0016787">
    <property type="term" value="F:hydrolase activity"/>
    <property type="evidence" value="ECO:0007669"/>
    <property type="project" value="UniProtKB-KW"/>
</dbReference>
<proteinExistence type="predicted"/>
<evidence type="ECO:0000256" key="2">
    <source>
        <dbReference type="ARBA" id="ARBA00022801"/>
    </source>
</evidence>
<accession>A0A9X7E6Z7</accession>
<reference evidence="4 5" key="1">
    <citation type="submission" date="2017-09" db="EMBL/GenBank/DDBJ databases">
        <title>Large-scale bioinformatics analysis of Bacillus genomes uncovers conserved roles of natural products in bacterial physiology.</title>
        <authorList>
            <consortium name="Agbiome Team Llc"/>
            <person name="Bleich R.M."/>
            <person name="Grubbs K.J."/>
            <person name="Santa Maria K.C."/>
            <person name="Allen S.E."/>
            <person name="Farag S."/>
            <person name="Shank E.A."/>
            <person name="Bowers A."/>
        </authorList>
    </citation>
    <scope>NUCLEOTIDE SEQUENCE [LARGE SCALE GENOMIC DNA]</scope>
    <source>
        <strain evidence="4 5">AFS029792</strain>
    </source>
</reference>
<gene>
    <name evidence="4" type="ORF">COI69_13125</name>
</gene>
<evidence type="ECO:0000259" key="3">
    <source>
        <dbReference type="PROSITE" id="PS51462"/>
    </source>
</evidence>
<keyword evidence="2" id="KW-0378">Hydrolase</keyword>
<comment type="caution">
    <text evidence="4">The sequence shown here is derived from an EMBL/GenBank/DDBJ whole genome shotgun (WGS) entry which is preliminary data.</text>
</comment>
<dbReference type="Proteomes" id="UP000225135">
    <property type="component" value="Unassembled WGS sequence"/>
</dbReference>
<dbReference type="Gene3D" id="3.90.79.10">
    <property type="entry name" value="Nucleoside Triphosphate Pyrophosphohydrolase"/>
    <property type="match status" value="1"/>
</dbReference>
<dbReference type="CDD" id="cd04688">
    <property type="entry name" value="NUDIX_Hydrolase"/>
    <property type="match status" value="1"/>
</dbReference>
<dbReference type="RefSeq" id="WP_016081114.1">
    <property type="nucleotide sequence ID" value="NZ_NUQH01000044.1"/>
</dbReference>
<protein>
    <submittedName>
        <fullName evidence="4">NUDIX domain-containing protein</fullName>
    </submittedName>
</protein>